<evidence type="ECO:0008006" key="3">
    <source>
        <dbReference type="Google" id="ProtNLM"/>
    </source>
</evidence>
<evidence type="ECO:0000313" key="1">
    <source>
        <dbReference type="EMBL" id="OGM05624.1"/>
    </source>
</evidence>
<protein>
    <recommendedName>
        <fullName evidence="3">Nucleotide-diphospho-sugar transferase domain-containing protein</fullName>
    </recommendedName>
</protein>
<evidence type="ECO:0000313" key="2">
    <source>
        <dbReference type="Proteomes" id="UP000178812"/>
    </source>
</evidence>
<dbReference type="EMBL" id="MGFM01000030">
    <property type="protein sequence ID" value="OGM05624.1"/>
    <property type="molecule type" value="Genomic_DNA"/>
</dbReference>
<name>A0A1F7WS31_9BACT</name>
<dbReference type="AlphaFoldDB" id="A0A1F7WS31"/>
<sequence>MWQKKLKKTIFTLNIGDYAPEITKLTYPLIKRYAQKIGADFYIIKERKFPKFPLEYEKLQIYELAQKMENDWNIYIDSDALIHPALMDITNHLPKNTVLHFMADLASNRFKYDRYFLRDGRNIGSSNWLAVASDWCIDLWKPLDDITPKETIANIYPTVWESSGIVTPDHLIDDYTLSRNIAKYGLKFESFVNLLNQFGQPRIEYFWHFYNVPEEKKVAQIKEALKRWGLT</sequence>
<dbReference type="Proteomes" id="UP000178812">
    <property type="component" value="Unassembled WGS sequence"/>
</dbReference>
<comment type="caution">
    <text evidence="1">The sequence shown here is derived from an EMBL/GenBank/DDBJ whole genome shotgun (WGS) entry which is preliminary data.</text>
</comment>
<gene>
    <name evidence="1" type="ORF">A2125_00415</name>
</gene>
<accession>A0A1F7WS31</accession>
<reference evidence="1 2" key="1">
    <citation type="journal article" date="2016" name="Nat. Commun.">
        <title>Thousands of microbial genomes shed light on interconnected biogeochemical processes in an aquifer system.</title>
        <authorList>
            <person name="Anantharaman K."/>
            <person name="Brown C.T."/>
            <person name="Hug L.A."/>
            <person name="Sharon I."/>
            <person name="Castelle C.J."/>
            <person name="Probst A.J."/>
            <person name="Thomas B.C."/>
            <person name="Singh A."/>
            <person name="Wilkins M.J."/>
            <person name="Karaoz U."/>
            <person name="Brodie E.L."/>
            <person name="Williams K.H."/>
            <person name="Hubbard S.S."/>
            <person name="Banfield J.F."/>
        </authorList>
    </citation>
    <scope>NUCLEOTIDE SEQUENCE [LARGE SCALE GENOMIC DNA]</scope>
</reference>
<proteinExistence type="predicted"/>
<organism evidence="1 2">
    <name type="scientific">Candidatus Woesebacteria bacterium GWB1_43_5</name>
    <dbReference type="NCBI Taxonomy" id="1802474"/>
    <lineage>
        <taxon>Bacteria</taxon>
        <taxon>Candidatus Woeseibacteriota</taxon>
    </lineage>
</organism>